<dbReference type="Proteomes" id="UP000218334">
    <property type="component" value="Unassembled WGS sequence"/>
</dbReference>
<evidence type="ECO:0000256" key="1">
    <source>
        <dbReference type="SAM" id="MobiDB-lite"/>
    </source>
</evidence>
<gene>
    <name evidence="3" type="ORF">ARMSODRAFT_1040194</name>
</gene>
<sequence length="315" mass="35049">TLYGVFHLAPDGTIDLYPWSTWSLVGNVPWALTMIVADAFLIYRTYVVWMQKYIVIVIPLLLFAADVGAAIYFLVRIGTSTTTLVQLTNATTIFAAVMLAANIVCTALISFCIWMVRRNISETRQGFDPLSGVIALIVESAAVCTVVLIAQIITLGLRSPIHNVLFDIQAPIIGIVFSMIIIRVSREEAQGDTNKSTDGIAWHHSTTDESAANVETMFRTITSTHSDDVGAQHEDSKASTETNSESTRYNLDIRPAHQIAPLALILDRYIGEPNFKRIYVLVRRRDDSIDDFGQRVRIGEVDIAKNLTTEKRTWT</sequence>
<keyword evidence="2" id="KW-0812">Transmembrane</keyword>
<proteinExistence type="predicted"/>
<feature type="transmembrane region" description="Helical" evidence="2">
    <location>
        <begin position="129"/>
        <end position="153"/>
    </location>
</feature>
<feature type="region of interest" description="Disordered" evidence="1">
    <location>
        <begin position="225"/>
        <end position="246"/>
    </location>
</feature>
<evidence type="ECO:0000313" key="4">
    <source>
        <dbReference type="Proteomes" id="UP000218334"/>
    </source>
</evidence>
<feature type="transmembrane region" description="Helical" evidence="2">
    <location>
        <begin position="53"/>
        <end position="73"/>
    </location>
</feature>
<keyword evidence="2" id="KW-0472">Membrane</keyword>
<feature type="non-terminal residue" evidence="3">
    <location>
        <position position="1"/>
    </location>
</feature>
<reference evidence="4" key="1">
    <citation type="journal article" date="2017" name="Nat. Ecol. Evol.">
        <title>Genome expansion and lineage-specific genetic innovations in the forest pathogenic fungi Armillaria.</title>
        <authorList>
            <person name="Sipos G."/>
            <person name="Prasanna A.N."/>
            <person name="Walter M.C."/>
            <person name="O'Connor E."/>
            <person name="Balint B."/>
            <person name="Krizsan K."/>
            <person name="Kiss B."/>
            <person name="Hess J."/>
            <person name="Varga T."/>
            <person name="Slot J."/>
            <person name="Riley R."/>
            <person name="Boka B."/>
            <person name="Rigling D."/>
            <person name="Barry K."/>
            <person name="Lee J."/>
            <person name="Mihaltcheva S."/>
            <person name="LaButti K."/>
            <person name="Lipzen A."/>
            <person name="Waldron R."/>
            <person name="Moloney N.M."/>
            <person name="Sperisen C."/>
            <person name="Kredics L."/>
            <person name="Vagvoelgyi C."/>
            <person name="Patrignani A."/>
            <person name="Fitzpatrick D."/>
            <person name="Nagy I."/>
            <person name="Doyle S."/>
            <person name="Anderson J.B."/>
            <person name="Grigoriev I.V."/>
            <person name="Gueldener U."/>
            <person name="Muensterkoetter M."/>
            <person name="Nagy L.G."/>
        </authorList>
    </citation>
    <scope>NUCLEOTIDE SEQUENCE [LARGE SCALE GENOMIC DNA]</scope>
    <source>
        <strain evidence="4">28-4</strain>
    </source>
</reference>
<dbReference type="EMBL" id="KZ293432">
    <property type="protein sequence ID" value="PBK68540.1"/>
    <property type="molecule type" value="Genomic_DNA"/>
</dbReference>
<accession>A0A2H3BFV1</accession>
<dbReference type="AlphaFoldDB" id="A0A2H3BFV1"/>
<feature type="transmembrane region" description="Helical" evidence="2">
    <location>
        <begin position="93"/>
        <end position="117"/>
    </location>
</feature>
<evidence type="ECO:0000256" key="2">
    <source>
        <dbReference type="SAM" id="Phobius"/>
    </source>
</evidence>
<feature type="transmembrane region" description="Helical" evidence="2">
    <location>
        <begin position="165"/>
        <end position="185"/>
    </location>
</feature>
<evidence type="ECO:0000313" key="3">
    <source>
        <dbReference type="EMBL" id="PBK68540.1"/>
    </source>
</evidence>
<dbReference type="STRING" id="1076256.A0A2H3BFV1"/>
<keyword evidence="2" id="KW-1133">Transmembrane helix</keyword>
<keyword evidence="4" id="KW-1185">Reference proteome</keyword>
<feature type="compositionally biased region" description="Basic and acidic residues" evidence="1">
    <location>
        <begin position="225"/>
        <end position="238"/>
    </location>
</feature>
<organism evidence="3 4">
    <name type="scientific">Armillaria solidipes</name>
    <dbReference type="NCBI Taxonomy" id="1076256"/>
    <lineage>
        <taxon>Eukaryota</taxon>
        <taxon>Fungi</taxon>
        <taxon>Dikarya</taxon>
        <taxon>Basidiomycota</taxon>
        <taxon>Agaricomycotina</taxon>
        <taxon>Agaricomycetes</taxon>
        <taxon>Agaricomycetidae</taxon>
        <taxon>Agaricales</taxon>
        <taxon>Marasmiineae</taxon>
        <taxon>Physalacriaceae</taxon>
        <taxon>Armillaria</taxon>
    </lineage>
</organism>
<name>A0A2H3BFV1_9AGAR</name>
<protein>
    <submittedName>
        <fullName evidence="3">Uncharacterized protein</fullName>
    </submittedName>
</protein>
<feature type="transmembrane region" description="Helical" evidence="2">
    <location>
        <begin position="20"/>
        <end position="41"/>
    </location>
</feature>